<sequence>MNEILNGFEKCVDIYRDYNNYLDKHQLNGICFGSSLYWTSDALREIANDKNTVGFAINDKQRFFDFGNYVQNSAIKMHRTTEGRIQLLQTLNRQEDLLAKRAGYRLHYELAGDTAARFHMECILNNVPAYNNTAIVISTALSERILHPLEHTYSSFSHSTALLNCGGSVYLFDVNEGVYRLRKNSACSCETVFNVIAHNLGLSGIGNINYDLRWDGHVFMRLKKTRS</sequence>
<dbReference type="Proteomes" id="UP000182314">
    <property type="component" value="Unassembled WGS sequence"/>
</dbReference>
<dbReference type="AlphaFoldDB" id="A0AA94KS34"/>
<dbReference type="KEGG" id="kor:AWR26_00350"/>
<accession>A0AA94KS34</accession>
<evidence type="ECO:0000313" key="2">
    <source>
        <dbReference type="EMBL" id="SFD17294.1"/>
    </source>
</evidence>
<evidence type="ECO:0000313" key="3">
    <source>
        <dbReference type="Proteomes" id="UP000078227"/>
    </source>
</evidence>
<dbReference type="RefSeq" id="WP_064562669.1">
    <property type="nucleotide sequence ID" value="NZ_CP014007.2"/>
</dbReference>
<reference evidence="1 3" key="2">
    <citation type="submission" date="2021-03" db="EMBL/GenBank/DDBJ databases">
        <authorList>
            <person name="Li Y."/>
            <person name="Li S."/>
            <person name="Chen M."/>
            <person name="Peng G."/>
            <person name="Tan Z."/>
            <person name="An Q."/>
        </authorList>
    </citation>
    <scope>NUCLEOTIDE SEQUENCE [LARGE SCALE GENOMIC DNA]</scope>
    <source>
        <strain evidence="1 3">Ola 51</strain>
    </source>
</reference>
<dbReference type="EMBL" id="CP014007">
    <property type="protein sequence ID" value="ANI80667.1"/>
    <property type="molecule type" value="Genomic_DNA"/>
</dbReference>
<proteinExistence type="predicted"/>
<dbReference type="EMBL" id="FOKO01000006">
    <property type="protein sequence ID" value="SFD17294.1"/>
    <property type="molecule type" value="Genomic_DNA"/>
</dbReference>
<keyword evidence="3" id="KW-1185">Reference proteome</keyword>
<protein>
    <submittedName>
        <fullName evidence="2">Uncharacterized protein</fullName>
    </submittedName>
</protein>
<organism evidence="2 4">
    <name type="scientific">Kosakonia oryzae</name>
    <dbReference type="NCBI Taxonomy" id="497725"/>
    <lineage>
        <taxon>Bacteria</taxon>
        <taxon>Pseudomonadati</taxon>
        <taxon>Pseudomonadota</taxon>
        <taxon>Gammaproteobacteria</taxon>
        <taxon>Enterobacterales</taxon>
        <taxon>Enterobacteriaceae</taxon>
        <taxon>Kosakonia</taxon>
    </lineage>
</organism>
<evidence type="ECO:0000313" key="1">
    <source>
        <dbReference type="EMBL" id="ANI80667.1"/>
    </source>
</evidence>
<dbReference type="Proteomes" id="UP000078227">
    <property type="component" value="Chromosome"/>
</dbReference>
<name>A0AA94KS34_9ENTR</name>
<evidence type="ECO:0000313" key="4">
    <source>
        <dbReference type="Proteomes" id="UP000182314"/>
    </source>
</evidence>
<reference evidence="2 4" key="1">
    <citation type="submission" date="2016-10" db="EMBL/GenBank/DDBJ databases">
        <authorList>
            <person name="Varghese N."/>
            <person name="Submissions S."/>
        </authorList>
    </citation>
    <scope>NUCLEOTIDE SEQUENCE [LARGE SCALE GENOMIC DNA]</scope>
    <source>
        <strain evidence="2 4">CGMCC 1.7012</strain>
    </source>
</reference>
<gene>
    <name evidence="1" type="ORF">AWR26_00350</name>
    <name evidence="2" type="ORF">SAMN05216286_4539</name>
</gene>